<dbReference type="EMBL" id="BAABBB010000001">
    <property type="protein sequence ID" value="GAA3516996.1"/>
    <property type="molecule type" value="Genomic_DNA"/>
</dbReference>
<sequence length="487" mass="49371">MAKKDRDPGSGRARRALAGLLVVALVAGAGLAWRTGWAERWWDELRADSGAPADPAAVAPPPEVDVPPVVVPGAVAPAADGTAALDGAALKQALAPLDSPDLGRHVIAAVGPLEGTGYAYEAAEGAGVAIPASTTKLVTSAAALFLLGPEHTFATTTVLDTSGTTPRLVLVGGGDPLLARAPGKPADGSTYDPPRADVRTLAQRTARALRKSGVTTVALGVDDSLFTGPAVHPSWKPDYIPEEINPVSALWVDEGRPLPGNGPVADPALEAGATFGQALARRGITLTGGPVRATAPATATEVGRVTSPTVAQIVQRLVEVSDNAAAEVLLRHAGLADQGEGSFASGRQAVERVLAANGIDLRGSVLYDGSGLSRDNRLAPGVLVDVLRLAASAEHPELRPLLAALPVAGYTGSLTDRMDLGPAAGRGRVRAKTGTLTGVTSLAGIAVDAQGHLLAFALMADKVKKDKGLLARTTMDTAAAGLGACRC</sequence>
<dbReference type="PANTHER" id="PTHR30023:SF0">
    <property type="entry name" value="PENICILLIN-SENSITIVE CARBOXYPEPTIDASE A"/>
    <property type="match status" value="1"/>
</dbReference>
<reference evidence="3" key="1">
    <citation type="journal article" date="2019" name="Int. J. Syst. Evol. Microbiol.">
        <title>The Global Catalogue of Microorganisms (GCM) 10K type strain sequencing project: providing services to taxonomists for standard genome sequencing and annotation.</title>
        <authorList>
            <consortium name="The Broad Institute Genomics Platform"/>
            <consortium name="The Broad Institute Genome Sequencing Center for Infectious Disease"/>
            <person name="Wu L."/>
            <person name="Ma J."/>
        </authorList>
    </citation>
    <scope>NUCLEOTIDE SEQUENCE [LARGE SCALE GENOMIC DNA]</scope>
    <source>
        <strain evidence="3">JCM 17460</strain>
    </source>
</reference>
<dbReference type="PANTHER" id="PTHR30023">
    <property type="entry name" value="D-ALANYL-D-ALANINE CARBOXYPEPTIDASE"/>
    <property type="match status" value="1"/>
</dbReference>
<evidence type="ECO:0008006" key="4">
    <source>
        <dbReference type="Google" id="ProtNLM"/>
    </source>
</evidence>
<name>A0ABP6UR67_9ACTN</name>
<organism evidence="2 3">
    <name type="scientific">Nocardioides daeguensis</name>
    <dbReference type="NCBI Taxonomy" id="908359"/>
    <lineage>
        <taxon>Bacteria</taxon>
        <taxon>Bacillati</taxon>
        <taxon>Actinomycetota</taxon>
        <taxon>Actinomycetes</taxon>
        <taxon>Propionibacteriales</taxon>
        <taxon>Nocardioidaceae</taxon>
        <taxon>Nocardioides</taxon>
    </lineage>
</organism>
<dbReference type="InterPro" id="IPR000667">
    <property type="entry name" value="Peptidase_S13"/>
</dbReference>
<evidence type="ECO:0000313" key="3">
    <source>
        <dbReference type="Proteomes" id="UP001500301"/>
    </source>
</evidence>
<dbReference type="Pfam" id="PF02113">
    <property type="entry name" value="Peptidase_S13"/>
    <property type="match status" value="2"/>
</dbReference>
<comment type="caution">
    <text evidence="2">The sequence shown here is derived from an EMBL/GenBank/DDBJ whole genome shotgun (WGS) entry which is preliminary data.</text>
</comment>
<evidence type="ECO:0000256" key="1">
    <source>
        <dbReference type="ARBA" id="ARBA00022801"/>
    </source>
</evidence>
<keyword evidence="1" id="KW-0378">Hydrolase</keyword>
<evidence type="ECO:0000313" key="2">
    <source>
        <dbReference type="EMBL" id="GAA3516996.1"/>
    </source>
</evidence>
<protein>
    <recommendedName>
        <fullName evidence="4">Serine-type D-Ala-D-Ala carboxypeptidase</fullName>
    </recommendedName>
</protein>
<proteinExistence type="predicted"/>
<dbReference type="RefSeq" id="WP_218235408.1">
    <property type="nucleotide sequence ID" value="NZ_BAABBB010000001.1"/>
</dbReference>
<accession>A0ABP6UR67</accession>
<keyword evidence="3" id="KW-1185">Reference proteome</keyword>
<dbReference type="NCBIfam" id="TIGR00666">
    <property type="entry name" value="PBP4"/>
    <property type="match status" value="1"/>
</dbReference>
<dbReference type="Proteomes" id="UP001500301">
    <property type="component" value="Unassembled WGS sequence"/>
</dbReference>
<gene>
    <name evidence="2" type="ORF">GCM10022263_00840</name>
</gene>